<dbReference type="EMBL" id="SMOL01000781">
    <property type="protein sequence ID" value="KAB2595377.1"/>
    <property type="molecule type" value="Genomic_DNA"/>
</dbReference>
<accession>A0A5N5EXB2</accession>
<dbReference type="Proteomes" id="UP000327157">
    <property type="component" value="Chromosome 7"/>
</dbReference>
<evidence type="ECO:0000313" key="1">
    <source>
        <dbReference type="EMBL" id="KAB2595377.1"/>
    </source>
</evidence>
<reference evidence="1 2" key="1">
    <citation type="submission" date="2019-09" db="EMBL/GenBank/DDBJ databases">
        <authorList>
            <person name="Ou C."/>
        </authorList>
    </citation>
    <scope>NUCLEOTIDE SEQUENCE [LARGE SCALE GENOMIC DNA]</scope>
    <source>
        <strain evidence="1">S2</strain>
        <tissue evidence="1">Leaf</tissue>
    </source>
</reference>
<comment type="caution">
    <text evidence="1">The sequence shown here is derived from an EMBL/GenBank/DDBJ whole genome shotgun (WGS) entry which is preliminary data.</text>
</comment>
<dbReference type="AlphaFoldDB" id="A0A5N5EXB2"/>
<reference evidence="1 2" key="3">
    <citation type="submission" date="2019-11" db="EMBL/GenBank/DDBJ databases">
        <title>A de novo genome assembly of a pear dwarfing rootstock.</title>
        <authorList>
            <person name="Wang F."/>
            <person name="Wang J."/>
            <person name="Li S."/>
            <person name="Zhang Y."/>
            <person name="Fang M."/>
            <person name="Ma L."/>
            <person name="Zhao Y."/>
            <person name="Jiang S."/>
        </authorList>
    </citation>
    <scope>NUCLEOTIDE SEQUENCE [LARGE SCALE GENOMIC DNA]</scope>
    <source>
        <strain evidence="1">S2</strain>
        <tissue evidence="1">Leaf</tissue>
    </source>
</reference>
<protein>
    <submittedName>
        <fullName evidence="1">Uncharacterized protein</fullName>
    </submittedName>
</protein>
<reference evidence="2" key="2">
    <citation type="submission" date="2019-10" db="EMBL/GenBank/DDBJ databases">
        <title>A de novo genome assembly of a pear dwarfing rootstock.</title>
        <authorList>
            <person name="Wang F."/>
            <person name="Wang J."/>
            <person name="Li S."/>
            <person name="Zhang Y."/>
            <person name="Fang M."/>
            <person name="Ma L."/>
            <person name="Zhao Y."/>
            <person name="Jiang S."/>
        </authorList>
    </citation>
    <scope>NUCLEOTIDE SEQUENCE [LARGE SCALE GENOMIC DNA]</scope>
</reference>
<evidence type="ECO:0000313" key="2">
    <source>
        <dbReference type="Proteomes" id="UP000327157"/>
    </source>
</evidence>
<keyword evidence="2" id="KW-1185">Reference proteome</keyword>
<gene>
    <name evidence="1" type="ORF">D8674_030827</name>
</gene>
<sequence>MPSKLEYQCISSNSGGSKVFVEGAMLHRLSTTPITKFLVKSIRSRRPVALTAQLELIPHDRRGLLASRWDTATSSTSTYDLAISLCRTGHDVWFSLNCFTFVAFAFPPPPFLGTCGVSNFVLGFSGGAAFGPKSGAADA</sequence>
<organism evidence="1 2">
    <name type="scientific">Pyrus ussuriensis x Pyrus communis</name>
    <dbReference type="NCBI Taxonomy" id="2448454"/>
    <lineage>
        <taxon>Eukaryota</taxon>
        <taxon>Viridiplantae</taxon>
        <taxon>Streptophyta</taxon>
        <taxon>Embryophyta</taxon>
        <taxon>Tracheophyta</taxon>
        <taxon>Spermatophyta</taxon>
        <taxon>Magnoliopsida</taxon>
        <taxon>eudicotyledons</taxon>
        <taxon>Gunneridae</taxon>
        <taxon>Pentapetalae</taxon>
        <taxon>rosids</taxon>
        <taxon>fabids</taxon>
        <taxon>Rosales</taxon>
        <taxon>Rosaceae</taxon>
        <taxon>Amygdaloideae</taxon>
        <taxon>Maleae</taxon>
        <taxon>Pyrus</taxon>
    </lineage>
</organism>
<proteinExistence type="predicted"/>
<name>A0A5N5EXB2_9ROSA</name>